<sequence length="216" mass="24493">MDSQPSNDNIHTHLVSAVVEATLNQDQPRLNKLLKTALYDIPSEQPESLRAQVARNFLIQVAQRLEESLGAKHHILAWFMVYVGLGNILPEAIQATQMVLNEGLKPFADFFVDRQGIHFYNHGDKADNINKIPPRLSEFTQMTVRISQDEVQQVMGKFSLSEEKARQVVLNLKILEQKMNVQFQQLLTVLDSNQALLNQVMTLDLSKPDNPNSFGM</sequence>
<gene>
    <name evidence="1" type="ORF">MC7420_5288</name>
</gene>
<dbReference type="EMBL" id="DS989884">
    <property type="protein sequence ID" value="EDX70660.1"/>
    <property type="molecule type" value="Genomic_DNA"/>
</dbReference>
<proteinExistence type="predicted"/>
<accession>B4W555</accession>
<reference evidence="1 2" key="1">
    <citation type="submission" date="2008-07" db="EMBL/GenBank/DDBJ databases">
        <authorList>
            <person name="Tandeau de Marsac N."/>
            <person name="Ferriera S."/>
            <person name="Johnson J."/>
            <person name="Kravitz S."/>
            <person name="Beeson K."/>
            <person name="Sutton G."/>
            <person name="Rogers Y.-H."/>
            <person name="Friedman R."/>
            <person name="Frazier M."/>
            <person name="Venter J.C."/>
        </authorList>
    </citation>
    <scope>NUCLEOTIDE SEQUENCE [LARGE SCALE GENOMIC DNA]</scope>
    <source>
        <strain evidence="1 2">PCC 7420</strain>
    </source>
</reference>
<dbReference type="Proteomes" id="UP000003835">
    <property type="component" value="Unassembled WGS sequence"/>
</dbReference>
<dbReference type="HOGENOM" id="CLU_1249433_0_0_3"/>
<dbReference type="eggNOG" id="ENOG5033U4Q">
    <property type="taxonomic scope" value="Bacteria"/>
</dbReference>
<name>B4W555_9CYAN</name>
<organism evidence="1 2">
    <name type="scientific">Coleofasciculus chthonoplastes PCC 7420</name>
    <dbReference type="NCBI Taxonomy" id="118168"/>
    <lineage>
        <taxon>Bacteria</taxon>
        <taxon>Bacillati</taxon>
        <taxon>Cyanobacteriota</taxon>
        <taxon>Cyanophyceae</taxon>
        <taxon>Coleofasciculales</taxon>
        <taxon>Coleofasciculaceae</taxon>
        <taxon>Coleofasciculus</taxon>
    </lineage>
</organism>
<evidence type="ECO:0000313" key="2">
    <source>
        <dbReference type="Proteomes" id="UP000003835"/>
    </source>
</evidence>
<protein>
    <submittedName>
        <fullName evidence="1">Uncharacterized protein</fullName>
    </submittedName>
</protein>
<evidence type="ECO:0000313" key="1">
    <source>
        <dbReference type="EMBL" id="EDX70660.1"/>
    </source>
</evidence>
<keyword evidence="2" id="KW-1185">Reference proteome</keyword>
<dbReference type="AlphaFoldDB" id="B4W555"/>
<dbReference type="STRING" id="118168.MC7420_5288"/>
<dbReference type="OrthoDB" id="9832420at2"/>
<dbReference type="RefSeq" id="WP_006106515.1">
    <property type="nucleotide sequence ID" value="NZ_DS989884.1"/>
</dbReference>